<evidence type="ECO:0000256" key="4">
    <source>
        <dbReference type="ARBA" id="ARBA00022801"/>
    </source>
</evidence>
<keyword evidence="8" id="KW-0238">DNA-binding</keyword>
<dbReference type="InterPro" id="IPR014016">
    <property type="entry name" value="UvrD-like_ATP-bd"/>
</dbReference>
<name>A0A4R5AE52_9ACTN</name>
<dbReference type="GO" id="GO:0004527">
    <property type="term" value="F:exonuclease activity"/>
    <property type="evidence" value="ECO:0007669"/>
    <property type="project" value="UniProtKB-KW"/>
</dbReference>
<evidence type="ECO:0000256" key="3">
    <source>
        <dbReference type="ARBA" id="ARBA00022763"/>
    </source>
</evidence>
<dbReference type="Proteomes" id="UP000295217">
    <property type="component" value="Unassembled WGS sequence"/>
</dbReference>
<sequence length="1241" mass="134472">MAARQPALHGRRRARLRRPHRRGPAGRPGRPPRRRRRRPAGGRRLQDRRLGADDGRGGRARPARRLPAGGRARRVRRPHRRRTAQRGSEPGPARQGRQGPGEGAAARSAPRRRRADLGARADGTHRPGDAATDVPRRQGRLVRVLPGPAVLPGLARGRAGDAVTTVSISPTELARRLGQPDPTPEQEAAIAAPLAPGVVVAGAGSGKTETMAARVVWLVASGLVRPEDVLGLTFTRKAARELAARIRRRLAQLAARGLVPSDLLDGEPTVLTYDAYAGRIVAEHALRLGREPGARLITEAVAWQYSQRVVSSYDGDMDAVGYAPSTVVQKVLDLHNELAGHLVTPSRVQEYSAELRARVESLPKAKGQRTKDLLYADVAKGLAVQDARLALLPVVEEFRARKQADEVLDFADQAEVAATLAARFPEVGEAERATYRVVLLDEYQDTSHAQLVLLRSLFGRGHPVTAVGDPCQSIYGWRGASAGTLTSFRREFRPSGADGDGEAALARLDSLTTSFRNGAEILQVANRLSQPLRAQGLDVPELTAFPGLPRSTVVASLHLTADDEAADVARRARAFWDASDDVRTVAVLVRNRSQIPRLESALRAVDLPVEVVGVGGLLATAEVGDVVATLRVVNDPSRGDALMRLLTGSRWRIGPRDLDALARWARRLGRPDDDSGATRRPTMREAAAEGIALDEVDELSIVDALDALPQGGDWFSAEGDRRLRALSAELRELRTRTGQSLTELVHDVQRTLGLDIELAARRGPGGRANLDRFLDVAAEFESHGDAPTLSAFLAYLDAAETAERGLAPGEVEVSGDRVQVLTVHGAKGLEWDAVFVTGLVDKVFPSGGEKQRAWLGDPGELPYALRGDAGSLPSLDLAGAADQVGVRDAVDAFYGDAAAAARLEERRLVYVAVTRARWLLVCSGYCWDDATRPRELSMFLHEIKVACEEGAGEIGLWVQPPEDDDTNPLAQDVRELRWPYDPLGQRRALLEDGAALVRAAQGVVDGVLFDPEQPVTEWDAEVERLLAERERNSSLRPIDVALPEHLSVSQLVALRESPENLARALRRPVPRPPAPLARRGTLFHAWLESRWGAPRLVDVDELPGFADDGAAPDRELASLQEAFLRSEWAGRTPVEVEAPFELLVGGVLLRGRVDAVFTTDHGGIDVVDWKTGRPPATDEEAAARTVQLAAYRLAFARLYGLPLDHVGAAFHHVRQDVTVRPADLMDEAELTTLVTAVPAAD</sequence>
<feature type="binding site" evidence="14">
    <location>
        <begin position="201"/>
        <end position="208"/>
    </location>
    <ligand>
        <name>ATP</name>
        <dbReference type="ChEBI" id="CHEBI:30616"/>
    </ligand>
</feature>
<comment type="catalytic activity">
    <reaction evidence="11">
        <text>Couples ATP hydrolysis with the unwinding of duplex DNA by translocating in the 3'-5' direction.</text>
        <dbReference type="EC" id="5.6.2.4"/>
    </reaction>
</comment>
<dbReference type="PANTHER" id="PTHR11070:SF55">
    <property type="entry name" value="DNA 3'-5' HELICASE"/>
    <property type="match status" value="1"/>
</dbReference>
<dbReference type="AlphaFoldDB" id="A0A4R5AE52"/>
<keyword evidence="4 14" id="KW-0378">Hydrolase</keyword>
<dbReference type="PANTHER" id="PTHR11070">
    <property type="entry name" value="UVRD / RECB / PCRA DNA HELICASE FAMILY MEMBER"/>
    <property type="match status" value="1"/>
</dbReference>
<dbReference type="CDD" id="cd17932">
    <property type="entry name" value="DEXQc_UvrD"/>
    <property type="match status" value="1"/>
</dbReference>
<dbReference type="Pfam" id="PF12705">
    <property type="entry name" value="PDDEXK_1"/>
    <property type="match status" value="1"/>
</dbReference>
<reference evidence="18 19" key="1">
    <citation type="submission" date="2019-02" db="EMBL/GenBank/DDBJ databases">
        <title>Draft genome sequences of novel Actinobacteria.</title>
        <authorList>
            <person name="Sahin N."/>
            <person name="Ay H."/>
            <person name="Saygin H."/>
        </authorList>
    </citation>
    <scope>NUCLEOTIDE SEQUENCE [LARGE SCALE GENOMIC DNA]</scope>
    <source>
        <strain evidence="18 19">8K307</strain>
    </source>
</reference>
<evidence type="ECO:0000313" key="19">
    <source>
        <dbReference type="Proteomes" id="UP000295217"/>
    </source>
</evidence>
<dbReference type="PROSITE" id="PS51217">
    <property type="entry name" value="UVRD_HELICASE_CTER"/>
    <property type="match status" value="1"/>
</dbReference>
<dbReference type="PROSITE" id="PS51198">
    <property type="entry name" value="UVRD_HELICASE_ATP_BIND"/>
    <property type="match status" value="1"/>
</dbReference>
<feature type="domain" description="UvrD-like helicase C-terminal" evidence="17">
    <location>
        <begin position="519"/>
        <end position="828"/>
    </location>
</feature>
<keyword evidence="19" id="KW-1185">Reference proteome</keyword>
<evidence type="ECO:0000256" key="1">
    <source>
        <dbReference type="ARBA" id="ARBA00022722"/>
    </source>
</evidence>
<evidence type="ECO:0000256" key="8">
    <source>
        <dbReference type="ARBA" id="ARBA00023125"/>
    </source>
</evidence>
<evidence type="ECO:0000256" key="12">
    <source>
        <dbReference type="ARBA" id="ARBA00034808"/>
    </source>
</evidence>
<dbReference type="InterPro" id="IPR000212">
    <property type="entry name" value="DNA_helicase_UvrD/REP"/>
</dbReference>
<keyword evidence="1" id="KW-0540">Nuclease</keyword>
<feature type="compositionally biased region" description="Basic residues" evidence="15">
    <location>
        <begin position="71"/>
        <end position="84"/>
    </location>
</feature>
<evidence type="ECO:0000256" key="13">
    <source>
        <dbReference type="ARBA" id="ARBA00048988"/>
    </source>
</evidence>
<dbReference type="Gene3D" id="3.90.320.10">
    <property type="match status" value="1"/>
</dbReference>
<comment type="caution">
    <text evidence="18">The sequence shown here is derived from an EMBL/GenBank/DDBJ whole genome shotgun (WGS) entry which is preliminary data.</text>
</comment>
<dbReference type="GO" id="GO:0003677">
    <property type="term" value="F:DNA binding"/>
    <property type="evidence" value="ECO:0007669"/>
    <property type="project" value="UniProtKB-KW"/>
</dbReference>
<organism evidence="18 19">
    <name type="scientific">Jiangella aurantiaca</name>
    <dbReference type="NCBI Taxonomy" id="2530373"/>
    <lineage>
        <taxon>Bacteria</taxon>
        <taxon>Bacillati</taxon>
        <taxon>Actinomycetota</taxon>
        <taxon>Actinomycetes</taxon>
        <taxon>Jiangellales</taxon>
        <taxon>Jiangellaceae</taxon>
        <taxon>Jiangella</taxon>
    </lineage>
</organism>
<evidence type="ECO:0000256" key="10">
    <source>
        <dbReference type="ARBA" id="ARBA00023235"/>
    </source>
</evidence>
<dbReference type="Gene3D" id="3.40.50.300">
    <property type="entry name" value="P-loop containing nucleotide triphosphate hydrolases"/>
    <property type="match status" value="3"/>
</dbReference>
<keyword evidence="5 14" id="KW-0347">Helicase</keyword>
<dbReference type="EC" id="5.6.2.4" evidence="12"/>
<keyword evidence="10" id="KW-0413">Isomerase</keyword>
<feature type="domain" description="UvrD-like helicase ATP-binding" evidence="16">
    <location>
        <begin position="180"/>
        <end position="518"/>
    </location>
</feature>
<evidence type="ECO:0000256" key="15">
    <source>
        <dbReference type="SAM" id="MobiDB-lite"/>
    </source>
</evidence>
<feature type="compositionally biased region" description="Basic and acidic residues" evidence="15">
    <location>
        <begin position="115"/>
        <end position="128"/>
    </location>
</feature>
<feature type="compositionally biased region" description="Basic residues" evidence="15">
    <location>
        <begin position="9"/>
        <end position="41"/>
    </location>
</feature>
<evidence type="ECO:0000256" key="11">
    <source>
        <dbReference type="ARBA" id="ARBA00034617"/>
    </source>
</evidence>
<keyword evidence="7 14" id="KW-0067">ATP-binding</keyword>
<dbReference type="Pfam" id="PF13361">
    <property type="entry name" value="UvrD_C"/>
    <property type="match status" value="1"/>
</dbReference>
<dbReference type="GO" id="GO:0033202">
    <property type="term" value="C:DNA helicase complex"/>
    <property type="evidence" value="ECO:0007669"/>
    <property type="project" value="TreeGrafter"/>
</dbReference>
<dbReference type="GO" id="GO:0005829">
    <property type="term" value="C:cytosol"/>
    <property type="evidence" value="ECO:0007669"/>
    <property type="project" value="TreeGrafter"/>
</dbReference>
<dbReference type="SUPFAM" id="SSF52980">
    <property type="entry name" value="Restriction endonuclease-like"/>
    <property type="match status" value="1"/>
</dbReference>
<dbReference type="EMBL" id="SMLB01000016">
    <property type="protein sequence ID" value="TDD69114.1"/>
    <property type="molecule type" value="Genomic_DNA"/>
</dbReference>
<keyword evidence="2 14" id="KW-0547">Nucleotide-binding</keyword>
<dbReference type="InterPro" id="IPR014017">
    <property type="entry name" value="DNA_helicase_UvrD-like_C"/>
</dbReference>
<keyword evidence="9" id="KW-0234">DNA repair</keyword>
<dbReference type="GO" id="GO:0043138">
    <property type="term" value="F:3'-5' DNA helicase activity"/>
    <property type="evidence" value="ECO:0007669"/>
    <property type="project" value="UniProtKB-EC"/>
</dbReference>
<dbReference type="OrthoDB" id="4812256at2"/>
<gene>
    <name evidence="18" type="ORF">E1262_13920</name>
</gene>
<feature type="region of interest" description="Disordered" evidence="15">
    <location>
        <begin position="1"/>
        <end position="141"/>
    </location>
</feature>
<evidence type="ECO:0000256" key="14">
    <source>
        <dbReference type="PROSITE-ProRule" id="PRU00560"/>
    </source>
</evidence>
<proteinExistence type="predicted"/>
<dbReference type="SUPFAM" id="SSF52540">
    <property type="entry name" value="P-loop containing nucleoside triphosphate hydrolases"/>
    <property type="match status" value="1"/>
</dbReference>
<dbReference type="Gene3D" id="3.30.160.800">
    <property type="match status" value="1"/>
</dbReference>
<evidence type="ECO:0000313" key="18">
    <source>
        <dbReference type="EMBL" id="TDD69114.1"/>
    </source>
</evidence>
<dbReference type="GO" id="GO:0005524">
    <property type="term" value="F:ATP binding"/>
    <property type="evidence" value="ECO:0007669"/>
    <property type="project" value="UniProtKB-UniRule"/>
</dbReference>
<evidence type="ECO:0000259" key="16">
    <source>
        <dbReference type="PROSITE" id="PS51198"/>
    </source>
</evidence>
<dbReference type="GO" id="GO:0000725">
    <property type="term" value="P:recombinational repair"/>
    <property type="evidence" value="ECO:0007669"/>
    <property type="project" value="TreeGrafter"/>
</dbReference>
<dbReference type="InterPro" id="IPR038726">
    <property type="entry name" value="PDDEXK_AddAB-type"/>
</dbReference>
<keyword evidence="3" id="KW-0227">DNA damage</keyword>
<comment type="catalytic activity">
    <reaction evidence="13">
        <text>ATP + H2O = ADP + phosphate + H(+)</text>
        <dbReference type="Rhea" id="RHEA:13065"/>
        <dbReference type="ChEBI" id="CHEBI:15377"/>
        <dbReference type="ChEBI" id="CHEBI:15378"/>
        <dbReference type="ChEBI" id="CHEBI:30616"/>
        <dbReference type="ChEBI" id="CHEBI:43474"/>
        <dbReference type="ChEBI" id="CHEBI:456216"/>
        <dbReference type="EC" id="5.6.2.4"/>
    </reaction>
</comment>
<evidence type="ECO:0000256" key="2">
    <source>
        <dbReference type="ARBA" id="ARBA00022741"/>
    </source>
</evidence>
<feature type="compositionally biased region" description="Basic and acidic residues" evidence="15">
    <location>
        <begin position="44"/>
        <end position="57"/>
    </location>
</feature>
<dbReference type="InterPro" id="IPR011604">
    <property type="entry name" value="PDDEXK-like_dom_sf"/>
</dbReference>
<protein>
    <recommendedName>
        <fullName evidence="12">DNA 3'-5' helicase</fullName>
        <ecNumber evidence="12">5.6.2.4</ecNumber>
    </recommendedName>
</protein>
<dbReference type="InterPro" id="IPR011335">
    <property type="entry name" value="Restrct_endonuc-II-like"/>
</dbReference>
<keyword evidence="6" id="KW-0269">Exonuclease</keyword>
<evidence type="ECO:0000256" key="6">
    <source>
        <dbReference type="ARBA" id="ARBA00022839"/>
    </source>
</evidence>
<dbReference type="Gene3D" id="1.10.486.10">
    <property type="entry name" value="PCRA, domain 4"/>
    <property type="match status" value="1"/>
</dbReference>
<accession>A0A4R5AE52</accession>
<dbReference type="Pfam" id="PF00580">
    <property type="entry name" value="UvrD-helicase"/>
    <property type="match status" value="1"/>
</dbReference>
<evidence type="ECO:0000256" key="7">
    <source>
        <dbReference type="ARBA" id="ARBA00022840"/>
    </source>
</evidence>
<evidence type="ECO:0000259" key="17">
    <source>
        <dbReference type="PROSITE" id="PS51217"/>
    </source>
</evidence>
<feature type="compositionally biased region" description="Low complexity" evidence="15">
    <location>
        <begin position="85"/>
        <end position="108"/>
    </location>
</feature>
<evidence type="ECO:0000256" key="5">
    <source>
        <dbReference type="ARBA" id="ARBA00022806"/>
    </source>
</evidence>
<evidence type="ECO:0000256" key="9">
    <source>
        <dbReference type="ARBA" id="ARBA00023204"/>
    </source>
</evidence>
<dbReference type="InterPro" id="IPR027417">
    <property type="entry name" value="P-loop_NTPase"/>
</dbReference>